<accession>A0A6P4FR89</accession>
<reference evidence="2" key="1">
    <citation type="journal article" date="2021" name="Elife">
        <title>Highly contiguous assemblies of 101 drosophilid genomes.</title>
        <authorList>
            <person name="Kim B.Y."/>
            <person name="Wang J.R."/>
            <person name="Miller D.E."/>
            <person name="Barmina O."/>
            <person name="Delaney E."/>
            <person name="Thompson A."/>
            <person name="Comeault A.A."/>
            <person name="Peede D."/>
            <person name="D'Agostino E.R."/>
            <person name="Pelaez J."/>
            <person name="Aguilar J.M."/>
            <person name="Haji D."/>
            <person name="Matsunaga T."/>
            <person name="Armstrong E.E."/>
            <person name="Zych M."/>
            <person name="Ogawa Y."/>
            <person name="Stamenkovic-Radak M."/>
            <person name="Jelic M."/>
            <person name="Veselinovic M.S."/>
            <person name="Tanaskovic M."/>
            <person name="Eric P."/>
            <person name="Gao J.J."/>
            <person name="Katoh T.K."/>
            <person name="Toda M.J."/>
            <person name="Watabe H."/>
            <person name="Watada M."/>
            <person name="Davis J.S."/>
            <person name="Moyle L.C."/>
            <person name="Manoli G."/>
            <person name="Bertolini E."/>
            <person name="Kostal V."/>
            <person name="Hawley R.S."/>
            <person name="Takahashi A."/>
            <person name="Jones C.D."/>
            <person name="Price D.K."/>
            <person name="Whiteman N."/>
            <person name="Kopp A."/>
            <person name="Matute D.R."/>
            <person name="Petrov D.A."/>
        </authorList>
    </citation>
    <scope>NUCLEOTIDE SEQUENCE [LARGE SCALE GENOMIC DNA]</scope>
</reference>
<dbReference type="GeneID" id="108054007"/>
<proteinExistence type="predicted"/>
<dbReference type="Proteomes" id="UP001652680">
    <property type="component" value="Unassembled WGS sequence"/>
</dbReference>
<name>A0A6P4FR89_DRORH</name>
<reference evidence="3" key="2">
    <citation type="submission" date="2025-04" db="UniProtKB">
        <authorList>
            <consortium name="RefSeq"/>
        </authorList>
    </citation>
    <scope>IDENTIFICATION</scope>
</reference>
<sequence length="201" mass="23188">MEDDTEYAFKQHEAIIPQVIEAYDEAIQQIFADLSSSDLDVCAAILEENEDSCLDTTQIINSTRRLMTKIVLDVNQCFFAGSDVRTKLTTLEMLKEQFSNHEGKDWNFHSVSPEELTRPLRMHSLDLSIRFIERQLKVQEMELKIAIGNSKANRQIIRDVQSDRVKLGVMIQEQMAGYQEIKPQLIEIERSINDSHLPSEM</sequence>
<evidence type="ECO:0000313" key="3">
    <source>
        <dbReference type="RefSeq" id="XP_016992242.1"/>
    </source>
</evidence>
<dbReference type="RefSeq" id="XP_016992242.1">
    <property type="nucleotide sequence ID" value="XM_017136753.1"/>
</dbReference>
<reference evidence="1" key="3">
    <citation type="submission" date="2025-05" db="UniProtKB">
        <authorList>
            <consortium name="EnsemblMetazoa"/>
        </authorList>
    </citation>
    <scope>IDENTIFICATION</scope>
</reference>
<evidence type="ECO:0000313" key="1">
    <source>
        <dbReference type="EnsemblMetazoa" id="XP_016992242.1"/>
    </source>
</evidence>
<organism evidence="3">
    <name type="scientific">Drosophila rhopaloa</name>
    <name type="common">Fruit fly</name>
    <dbReference type="NCBI Taxonomy" id="1041015"/>
    <lineage>
        <taxon>Eukaryota</taxon>
        <taxon>Metazoa</taxon>
        <taxon>Ecdysozoa</taxon>
        <taxon>Arthropoda</taxon>
        <taxon>Hexapoda</taxon>
        <taxon>Insecta</taxon>
        <taxon>Pterygota</taxon>
        <taxon>Neoptera</taxon>
        <taxon>Endopterygota</taxon>
        <taxon>Diptera</taxon>
        <taxon>Brachycera</taxon>
        <taxon>Muscomorpha</taxon>
        <taxon>Ephydroidea</taxon>
        <taxon>Drosophilidae</taxon>
        <taxon>Drosophila</taxon>
        <taxon>Sophophora</taxon>
    </lineage>
</organism>
<dbReference type="OrthoDB" id="7925836at2759"/>
<gene>
    <name evidence="3" type="primary">LOC108054007</name>
    <name evidence="1" type="synonym">108054007</name>
</gene>
<keyword evidence="2" id="KW-1185">Reference proteome</keyword>
<dbReference type="AlphaFoldDB" id="A0A6P4FR89"/>
<protein>
    <submittedName>
        <fullName evidence="3">Uncharacterized protein LOC108054007</fullName>
    </submittedName>
</protein>
<evidence type="ECO:0000313" key="2">
    <source>
        <dbReference type="Proteomes" id="UP001652680"/>
    </source>
</evidence>
<dbReference type="EnsemblMetazoa" id="XM_017136753.1">
    <property type="protein sequence ID" value="XP_016992242.1"/>
    <property type="gene ID" value="LOC108054007"/>
</dbReference>